<dbReference type="AlphaFoldDB" id="A0A4D6MTT3"/>
<evidence type="ECO:0000313" key="2">
    <source>
        <dbReference type="Proteomes" id="UP000501690"/>
    </source>
</evidence>
<reference evidence="1 2" key="1">
    <citation type="submission" date="2019-04" db="EMBL/GenBank/DDBJ databases">
        <title>An improved genome assembly and genetic linkage map for asparagus bean, Vigna unguiculata ssp. sesquipedialis.</title>
        <authorList>
            <person name="Xia Q."/>
            <person name="Zhang R."/>
            <person name="Dong Y."/>
        </authorList>
    </citation>
    <scope>NUCLEOTIDE SEQUENCE [LARGE SCALE GENOMIC DNA]</scope>
    <source>
        <tissue evidence="1">Leaf</tissue>
    </source>
</reference>
<protein>
    <submittedName>
        <fullName evidence="1">Uncharacterized protein</fullName>
    </submittedName>
</protein>
<organism evidence="1 2">
    <name type="scientific">Vigna unguiculata</name>
    <name type="common">Cowpea</name>
    <dbReference type="NCBI Taxonomy" id="3917"/>
    <lineage>
        <taxon>Eukaryota</taxon>
        <taxon>Viridiplantae</taxon>
        <taxon>Streptophyta</taxon>
        <taxon>Embryophyta</taxon>
        <taxon>Tracheophyta</taxon>
        <taxon>Spermatophyta</taxon>
        <taxon>Magnoliopsida</taxon>
        <taxon>eudicotyledons</taxon>
        <taxon>Gunneridae</taxon>
        <taxon>Pentapetalae</taxon>
        <taxon>rosids</taxon>
        <taxon>fabids</taxon>
        <taxon>Fabales</taxon>
        <taxon>Fabaceae</taxon>
        <taxon>Papilionoideae</taxon>
        <taxon>50 kb inversion clade</taxon>
        <taxon>NPAAA clade</taxon>
        <taxon>indigoferoid/millettioid clade</taxon>
        <taxon>Phaseoleae</taxon>
        <taxon>Vigna</taxon>
    </lineage>
</organism>
<name>A0A4D6MTT3_VIGUN</name>
<gene>
    <name evidence="1" type="ORF">DEO72_LG8g2053</name>
</gene>
<accession>A0A4D6MTT3</accession>
<proteinExistence type="predicted"/>
<dbReference type="EMBL" id="CP039352">
    <property type="protein sequence ID" value="QCE04021.1"/>
    <property type="molecule type" value="Genomic_DNA"/>
</dbReference>
<sequence>MNLPAHTITRSPPSMNLPAYGTTSSDPSIASLLKTQHTQVTICSITAWHNLSATRRNLHRSPSGTSPIVRRQAHEHNPYFTAIAWHVTSCRQVLASRSPTVASLSPGRSHLAATLSPSAINCRNLPTAPIAWRTHPSRQTPYQ</sequence>
<keyword evidence="2" id="KW-1185">Reference proteome</keyword>
<evidence type="ECO:0000313" key="1">
    <source>
        <dbReference type="EMBL" id="QCE04021.1"/>
    </source>
</evidence>
<dbReference type="Proteomes" id="UP000501690">
    <property type="component" value="Linkage Group LG8"/>
</dbReference>